<dbReference type="Proteomes" id="UP000054596">
    <property type="component" value="Unassembled WGS sequence"/>
</dbReference>
<accession>A0A158DSQ2</accession>
<sequence>MTLLALFYLLSKFLALLGPLIKVAKFMYLAAKITYWLVKTILTLRGWFV</sequence>
<gene>
    <name evidence="1" type="ORF">AWB82_07067</name>
</gene>
<name>A0A158DSQ2_9BURK</name>
<proteinExistence type="predicted"/>
<organism evidence="1 2">
    <name type="scientific">Caballeronia glebae</name>
    <dbReference type="NCBI Taxonomy" id="1777143"/>
    <lineage>
        <taxon>Bacteria</taxon>
        <taxon>Pseudomonadati</taxon>
        <taxon>Pseudomonadota</taxon>
        <taxon>Betaproteobacteria</taxon>
        <taxon>Burkholderiales</taxon>
        <taxon>Burkholderiaceae</taxon>
        <taxon>Caballeronia</taxon>
    </lineage>
</organism>
<evidence type="ECO:0000313" key="2">
    <source>
        <dbReference type="Proteomes" id="UP000054596"/>
    </source>
</evidence>
<reference evidence="1" key="1">
    <citation type="submission" date="2016-01" db="EMBL/GenBank/DDBJ databases">
        <authorList>
            <person name="Peeters C."/>
        </authorList>
    </citation>
    <scope>NUCLEOTIDE SEQUENCE [LARGE SCALE GENOMIC DNA]</scope>
    <source>
        <strain evidence="1">LMG 29325</strain>
    </source>
</reference>
<dbReference type="AlphaFoldDB" id="A0A158DSQ2"/>
<dbReference type="EMBL" id="FCOJ02000112">
    <property type="protein sequence ID" value="SAK96757.1"/>
    <property type="molecule type" value="Genomic_DNA"/>
</dbReference>
<keyword evidence="2" id="KW-1185">Reference proteome</keyword>
<evidence type="ECO:0000313" key="1">
    <source>
        <dbReference type="EMBL" id="SAK96757.1"/>
    </source>
</evidence>
<comment type="caution">
    <text evidence="1">The sequence shown here is derived from an EMBL/GenBank/DDBJ whole genome shotgun (WGS) entry which is preliminary data.</text>
</comment>
<protein>
    <submittedName>
        <fullName evidence="1">Uncharacterized protein</fullName>
    </submittedName>
</protein>